<feature type="region of interest" description="Disordered" evidence="1">
    <location>
        <begin position="440"/>
        <end position="461"/>
    </location>
</feature>
<evidence type="ECO:0000313" key="3">
    <source>
        <dbReference type="EMBL" id="KAF0715247.1"/>
    </source>
</evidence>
<keyword evidence="2" id="KW-0732">Signal</keyword>
<accession>A0A6A4ZR78</accession>
<feature type="non-terminal residue" evidence="3">
    <location>
        <position position="461"/>
    </location>
</feature>
<sequence length="461" mass="48050">MQAVAAFVALTLAVGVHGQTCDQALTTANNQLMTVDCSNRLPPPSSSSPPSFAAIAVDVLARGNSSLFVPGLCGIPACQANLNSFLTAYPTCTPMIASSYLAPLNALNATCVTLLTSQSSQPAFVTCQVEDMADYLWATTQVMLPLNCAVAIGSSPSTLWYTVHPTLTLSSSNAITSVYCGSPDCVAVTRSIQRTMNNCTFQTGRNLYIETTNLLAYCAANPNPYVNGTCDATVTTANQAYWNPACVNDLQGGAPPTVAAVAADTMANPMGVFATGICGSVNCATQLNSIVSSYPTCTAVSATSYWTQLTNLKSSCTGVVTGTAPTNATCTSLDTAYYTFATCQVRLTPNCAAALASFSYTTSSLWYSVFQAMTLSSSNQLTSTFCSTHACTQLTINTCNGLSNCNNTSMGGTLYTTAVNLLAYCGVVNKTTPRQVVTPFMTTTLSPPPPPTTTTKTVSPP</sequence>
<dbReference type="EMBL" id="VJMH01000610">
    <property type="protein sequence ID" value="KAF0715247.1"/>
    <property type="molecule type" value="Genomic_DNA"/>
</dbReference>
<comment type="caution">
    <text evidence="3">The sequence shown here is derived from an EMBL/GenBank/DDBJ whole genome shotgun (WGS) entry which is preliminary data.</text>
</comment>
<feature type="chain" id="PRO_5025624510" evidence="2">
    <location>
        <begin position="19"/>
        <end position="461"/>
    </location>
</feature>
<feature type="signal peptide" evidence="2">
    <location>
        <begin position="1"/>
        <end position="18"/>
    </location>
</feature>
<reference evidence="3" key="1">
    <citation type="submission" date="2019-06" db="EMBL/GenBank/DDBJ databases">
        <title>Genomics analysis of Aphanomyces spp. identifies a new class of oomycete effector associated with host adaptation.</title>
        <authorList>
            <person name="Gaulin E."/>
        </authorList>
    </citation>
    <scope>NUCLEOTIDE SEQUENCE</scope>
    <source>
        <strain evidence="3">CBS 578.67</strain>
    </source>
</reference>
<protein>
    <submittedName>
        <fullName evidence="3">Uncharacterized protein</fullName>
    </submittedName>
</protein>
<evidence type="ECO:0000256" key="2">
    <source>
        <dbReference type="SAM" id="SignalP"/>
    </source>
</evidence>
<organism evidence="3">
    <name type="scientific">Aphanomyces stellatus</name>
    <dbReference type="NCBI Taxonomy" id="120398"/>
    <lineage>
        <taxon>Eukaryota</taxon>
        <taxon>Sar</taxon>
        <taxon>Stramenopiles</taxon>
        <taxon>Oomycota</taxon>
        <taxon>Saprolegniomycetes</taxon>
        <taxon>Saprolegniales</taxon>
        <taxon>Verrucalvaceae</taxon>
        <taxon>Aphanomyces</taxon>
    </lineage>
</organism>
<gene>
    <name evidence="3" type="ORF">As57867_003480</name>
</gene>
<name>A0A6A4ZR78_9STRA</name>
<dbReference type="AlphaFoldDB" id="A0A6A4ZR78"/>
<proteinExistence type="predicted"/>
<dbReference type="OrthoDB" id="84928at2759"/>
<evidence type="ECO:0000256" key="1">
    <source>
        <dbReference type="SAM" id="MobiDB-lite"/>
    </source>
</evidence>